<feature type="chain" id="PRO_5015547506" evidence="1">
    <location>
        <begin position="21"/>
        <end position="102"/>
    </location>
</feature>
<dbReference type="AlphaFoldDB" id="A0A2S2QGT6"/>
<evidence type="ECO:0000256" key="1">
    <source>
        <dbReference type="SAM" id="SignalP"/>
    </source>
</evidence>
<reference evidence="2" key="1">
    <citation type="submission" date="2018-04" db="EMBL/GenBank/DDBJ databases">
        <title>Transcriptome assembly of Sipha flava.</title>
        <authorList>
            <person name="Scully E.D."/>
            <person name="Geib S.M."/>
            <person name="Palmer N.A."/>
            <person name="Koch K."/>
            <person name="Bradshaw J."/>
            <person name="Heng-Moss T."/>
            <person name="Sarath G."/>
        </authorList>
    </citation>
    <scope>NUCLEOTIDE SEQUENCE</scope>
</reference>
<gene>
    <name evidence="2" type="ORF">g.168360</name>
</gene>
<sequence>MPSSVHKILLHDSLVISTALLSIGQMSEEAQEARNKNLKNIRENYCRKCSRVETNEVLLHGFITLVSSDPVISSLRMLPPKKIYFSLKKYYNYLLQHNEQMI</sequence>
<organism evidence="2">
    <name type="scientific">Sipha flava</name>
    <name type="common">yellow sugarcane aphid</name>
    <dbReference type="NCBI Taxonomy" id="143950"/>
    <lineage>
        <taxon>Eukaryota</taxon>
        <taxon>Metazoa</taxon>
        <taxon>Ecdysozoa</taxon>
        <taxon>Arthropoda</taxon>
        <taxon>Hexapoda</taxon>
        <taxon>Insecta</taxon>
        <taxon>Pterygota</taxon>
        <taxon>Neoptera</taxon>
        <taxon>Paraneoptera</taxon>
        <taxon>Hemiptera</taxon>
        <taxon>Sternorrhyncha</taxon>
        <taxon>Aphidomorpha</taxon>
        <taxon>Aphidoidea</taxon>
        <taxon>Aphididae</taxon>
        <taxon>Sipha</taxon>
    </lineage>
</organism>
<feature type="signal peptide" evidence="1">
    <location>
        <begin position="1"/>
        <end position="20"/>
    </location>
</feature>
<proteinExistence type="predicted"/>
<dbReference type="OrthoDB" id="6627303at2759"/>
<name>A0A2S2QGT6_9HEMI</name>
<protein>
    <submittedName>
        <fullName evidence="2">Uncharacterized protein</fullName>
    </submittedName>
</protein>
<keyword evidence="1" id="KW-0732">Signal</keyword>
<accession>A0A2S2QGT6</accession>
<evidence type="ECO:0000313" key="2">
    <source>
        <dbReference type="EMBL" id="MBY76957.1"/>
    </source>
</evidence>
<dbReference type="EMBL" id="GGMS01007754">
    <property type="protein sequence ID" value="MBY76957.1"/>
    <property type="molecule type" value="Transcribed_RNA"/>
</dbReference>